<keyword evidence="1" id="KW-0732">Signal</keyword>
<comment type="caution">
    <text evidence="3">The sequence shown here is derived from an EMBL/GenBank/DDBJ whole genome shotgun (WGS) entry which is preliminary data.</text>
</comment>
<evidence type="ECO:0000256" key="1">
    <source>
        <dbReference type="SAM" id="SignalP"/>
    </source>
</evidence>
<dbReference type="AlphaFoldDB" id="A0A2S9VE10"/>
<protein>
    <recommendedName>
        <fullName evidence="2">Ice-binding protein C-terminal domain-containing protein</fullName>
    </recommendedName>
</protein>
<sequence>MKKYLLAMALAVTASFSANASYIQGVSGAELAGIEVTVDFLAGGSESATWVSTSTTAGGAFGASDWSVTLDGDSFGEFDPSTSTYYGLFEVFASFDIMSITLDMLGTGLVFDTEYGMASGNGSGAGREMVVDLPQYTVTYSNLVEDELYSTVTIDGIFEENSVTGFLTDVDAAAEDVPAPAGLALLGLGLLGMRLSRRNK</sequence>
<feature type="chain" id="PRO_5015728659" description="Ice-binding protein C-terminal domain-containing protein" evidence="1">
    <location>
        <begin position="21"/>
        <end position="200"/>
    </location>
</feature>
<proteinExistence type="predicted"/>
<dbReference type="Pfam" id="PF07589">
    <property type="entry name" value="PEP-CTERM"/>
    <property type="match status" value="1"/>
</dbReference>
<evidence type="ECO:0000313" key="3">
    <source>
        <dbReference type="EMBL" id="PRO74690.1"/>
    </source>
</evidence>
<dbReference type="InterPro" id="IPR013424">
    <property type="entry name" value="Ice-binding_C"/>
</dbReference>
<accession>A0A2S9VE10</accession>
<organism evidence="3 4">
    <name type="scientific">Alteromonas alba</name>
    <dbReference type="NCBI Taxonomy" id="2079529"/>
    <lineage>
        <taxon>Bacteria</taxon>
        <taxon>Pseudomonadati</taxon>
        <taxon>Pseudomonadota</taxon>
        <taxon>Gammaproteobacteria</taxon>
        <taxon>Alteromonadales</taxon>
        <taxon>Alteromonadaceae</taxon>
        <taxon>Alteromonas/Salinimonas group</taxon>
        <taxon>Alteromonas</taxon>
    </lineage>
</organism>
<dbReference type="NCBIfam" id="TIGR02595">
    <property type="entry name" value="PEP_CTERM"/>
    <property type="match status" value="1"/>
</dbReference>
<feature type="domain" description="Ice-binding protein C-terminal" evidence="2">
    <location>
        <begin position="176"/>
        <end position="198"/>
    </location>
</feature>
<evidence type="ECO:0000259" key="2">
    <source>
        <dbReference type="Pfam" id="PF07589"/>
    </source>
</evidence>
<dbReference type="RefSeq" id="WP_105933628.1">
    <property type="nucleotide sequence ID" value="NZ_PVNP01000042.1"/>
</dbReference>
<reference evidence="4" key="1">
    <citation type="journal article" date="2020" name="Int. J. Syst. Evol. Microbiol.">
        <title>Alteromonas alba sp. nov., a marine bacterium isolated from the seawater of the West Pacific Ocean.</title>
        <authorList>
            <person name="Sun C."/>
            <person name="Wu Y.-H."/>
            <person name="Xamxidin M."/>
            <person name="Cheng H."/>
            <person name="Xu X.-W."/>
        </authorList>
    </citation>
    <scope>NUCLEOTIDE SEQUENCE [LARGE SCALE GENOMIC DNA]</scope>
    <source>
        <strain evidence="4">190</strain>
    </source>
</reference>
<dbReference type="Proteomes" id="UP000238949">
    <property type="component" value="Unassembled WGS sequence"/>
</dbReference>
<gene>
    <name evidence="3" type="ORF">C6Y40_04985</name>
</gene>
<evidence type="ECO:0000313" key="4">
    <source>
        <dbReference type="Proteomes" id="UP000238949"/>
    </source>
</evidence>
<feature type="signal peptide" evidence="1">
    <location>
        <begin position="1"/>
        <end position="20"/>
    </location>
</feature>
<name>A0A2S9VE10_9ALTE</name>
<dbReference type="OrthoDB" id="6383952at2"/>
<dbReference type="EMBL" id="PVNP01000042">
    <property type="protein sequence ID" value="PRO74690.1"/>
    <property type="molecule type" value="Genomic_DNA"/>
</dbReference>
<keyword evidence="4" id="KW-1185">Reference proteome</keyword>